<dbReference type="EMBL" id="WPIN01000005">
    <property type="protein sequence ID" value="MVM31634.1"/>
    <property type="molecule type" value="Genomic_DNA"/>
</dbReference>
<reference evidence="3 4" key="1">
    <citation type="submission" date="2019-12" db="EMBL/GenBank/DDBJ databases">
        <title>Spirosoma sp. HMF4905 genome sequencing and assembly.</title>
        <authorList>
            <person name="Kang H."/>
            <person name="Cha I."/>
            <person name="Kim H."/>
            <person name="Joh K."/>
        </authorList>
    </citation>
    <scope>NUCLEOTIDE SEQUENCE [LARGE SCALE GENOMIC DNA]</scope>
    <source>
        <strain evidence="3 4">HMF4905</strain>
    </source>
</reference>
<gene>
    <name evidence="3" type="ORF">GO755_16425</name>
</gene>
<dbReference type="Gene3D" id="2.60.40.3440">
    <property type="match status" value="7"/>
</dbReference>
<feature type="region of interest" description="Disordered" evidence="1">
    <location>
        <begin position="1044"/>
        <end position="1069"/>
    </location>
</feature>
<dbReference type="RefSeq" id="WP_157586250.1">
    <property type="nucleotide sequence ID" value="NZ_WPIN01000005.1"/>
</dbReference>
<dbReference type="NCBIfam" id="NF012211">
    <property type="entry name" value="tand_rpt_95"/>
    <property type="match status" value="9"/>
</dbReference>
<evidence type="ECO:0000313" key="3">
    <source>
        <dbReference type="EMBL" id="MVM31634.1"/>
    </source>
</evidence>
<evidence type="ECO:0000313" key="4">
    <source>
        <dbReference type="Proteomes" id="UP000436006"/>
    </source>
</evidence>
<evidence type="ECO:0000256" key="2">
    <source>
        <dbReference type="SAM" id="SignalP"/>
    </source>
</evidence>
<comment type="caution">
    <text evidence="3">The sequence shown here is derived from an EMBL/GenBank/DDBJ whole genome shotgun (WGS) entry which is preliminary data.</text>
</comment>
<dbReference type="Gene3D" id="2.60.40.2810">
    <property type="match status" value="2"/>
</dbReference>
<evidence type="ECO:0000256" key="1">
    <source>
        <dbReference type="SAM" id="MobiDB-lite"/>
    </source>
</evidence>
<dbReference type="Proteomes" id="UP000436006">
    <property type="component" value="Unassembled WGS sequence"/>
</dbReference>
<proteinExistence type="predicted"/>
<name>A0A7K1SCU4_9BACT</name>
<feature type="signal peptide" evidence="2">
    <location>
        <begin position="1"/>
        <end position="20"/>
    </location>
</feature>
<organism evidence="3 4">
    <name type="scientific">Spirosoma arboris</name>
    <dbReference type="NCBI Taxonomy" id="2682092"/>
    <lineage>
        <taxon>Bacteria</taxon>
        <taxon>Pseudomonadati</taxon>
        <taxon>Bacteroidota</taxon>
        <taxon>Cytophagia</taxon>
        <taxon>Cytophagales</taxon>
        <taxon>Cytophagaceae</taxon>
        <taxon>Spirosoma</taxon>
    </lineage>
</organism>
<keyword evidence="2" id="KW-0732">Signal</keyword>
<feature type="chain" id="PRO_5029621326" evidence="2">
    <location>
        <begin position="21"/>
        <end position="1403"/>
    </location>
</feature>
<keyword evidence="4" id="KW-1185">Reference proteome</keyword>
<accession>A0A7K1SCU4</accession>
<dbReference type="PANTHER" id="PTHR34720:SF9">
    <property type="entry name" value="BLR4714 PROTEIN"/>
    <property type="match status" value="1"/>
</dbReference>
<dbReference type="PANTHER" id="PTHR34720">
    <property type="entry name" value="MICROCYSTIN DEPENDENT PROTEIN"/>
    <property type="match status" value="1"/>
</dbReference>
<protein>
    <submittedName>
        <fullName evidence="3">Tandem-95 repeat protein</fullName>
    </submittedName>
</protein>
<sequence length="1403" mass="145090">MKHYLLWGLFWMLSAVGALAQQSPNTVKYKVTYDATTQTYTAWVVPDYATPNTNNIGAIELASTAQFTLKVPVGFVISNITDATGAQVWDKNPAKLGPGLSLTAVNGTVFTQDYSPVVLDPTYGYYVIGKAPTESNLGAFVVGVPVALFTFKGNGCFGPISPLAPSYPFIQAAVNAYSFNVGNSFYSFSGQPAGGNQDPLEQFINITGSAASCTQSQPPIAKPDIANTRPATPVSGNVLINDVDPQGLPLTVSTTPVCQPAHGSVTLTASGSYTYTPASSYTGVDGFCYQVCNSAGQCATTTVGVNVIPDPYINPAIDNPPVANNDATQTTQNNPVIVVVLANDTDPDKASSGNGQLSNPVLLGQPSSGTAVVNANGTVTYTPTTSFTGVVTFPYQVCDKASSPLCATALVTITVLPTPPNNTTLSPVAVDDALITSINTPKTGSVASNDSDPNTPALSLTFTTGQPLSGTVVMSPTGSYTYTPPTGFSGPTSFTYTVCNSAGKCNVATVSVIVQKTADLPPIVTPDIANTNINTPVSGNLLTNDVDPQGLPLTTSLINSPTSGTVTLSPTGSYTYTPPTGFTGVASFCYLASNTAGLSASTCVTINVIPAPVQGNNPPVPNADATQTTQDTPVPIAVLANDTDPDLETSLNGQLKSPPTLVSQPSFGTAVVNGNGTITYTPPANFTGVVTFPYRVCDLATLPLCATALVTVNVLPTPPAGTILAPVAGDDALLTRINTPKSGDVAPNDLDPNSPALPLTFSAGQPTSGTVVMSSIGIYTYTPQLGFVGPTSFTYTACNSAGKCDVATVSISVEPNPGQLPPSVTPDIANTNIGTPVRGNVLTNDSDPNTPTLPLTASVTTLPTVGTVVMTPAGSYTYTPPANFTGVVSFCYTASNTAGLSASTCVTINVIPDLLPNDNNRPVANNDATRTSTGLPVTVAVLANDTDPDSNTSGNGQLSNPTLISLTQPSVGTVVVNANGTVTYTPPANFTGVVTFPYQVCDQATTPLCATALVTVTVQPTPPDNTTLAPVAVDDALLTRLNTPATGNVSTNDRDPQGLPLTFTTGQPGSGTVVMSPTGSYTYTPAPGFVGPTSFTYSVCNSASKCIVATVSVDVQQSSVKIGFSLRLKVMLQGALIGGSNGLMRDDLRSKGFLPLTEPYSAIGGSRFTQVNGGGGETMPASATIVNAGTANAIVDWVFVELRSPSNLSLVVATHSALVQRDGDVVMASDGVSSLSFTSLTAGNYYVSVKHRNHLGAMTATAIPLSVTGTVVDFTSMTNTELWNTTIGIYNYDGWEQTTVSGKQALWAGNSNRDGKVKYQGVINDLIPIFTEVIGAQSNSASPVYNYDNAFGYYFGDVNMDGKVKYQGTSNDTSLIFTNVLTNYQTLNTGQLYNFDFMLEQIP</sequence>
<dbReference type="Pfam" id="PF17963">
    <property type="entry name" value="Big_9"/>
    <property type="match status" value="9"/>
</dbReference>